<feature type="transmembrane region" description="Helical" evidence="1">
    <location>
        <begin position="22"/>
        <end position="43"/>
    </location>
</feature>
<sequence>MSETALHSRADRADIHDMERLVIPHLAELAALTLACIGAILVWRKTERPSWILVSLATLFLYAAAVYRALADLSLLPLRDPWALFADIAAAVLPPLLLGAGFIAFLVERHRKE</sequence>
<dbReference type="HOGENOM" id="CLU_2131979_0_0_12"/>
<keyword evidence="1" id="KW-0812">Transmembrane</keyword>
<feature type="transmembrane region" description="Helical" evidence="1">
    <location>
        <begin position="50"/>
        <end position="70"/>
    </location>
</feature>
<dbReference type="EMBL" id="CP002903">
    <property type="protein sequence ID" value="AEJ62420.1"/>
    <property type="molecule type" value="Genomic_DNA"/>
</dbReference>
<keyword evidence="3" id="KW-1185">Reference proteome</keyword>
<evidence type="ECO:0000256" key="1">
    <source>
        <dbReference type="SAM" id="Phobius"/>
    </source>
</evidence>
<dbReference type="KEGG" id="stq:Spith_2165"/>
<dbReference type="Proteomes" id="UP000007254">
    <property type="component" value="Chromosome"/>
</dbReference>
<reference evidence="2 3" key="1">
    <citation type="submission" date="2011-06" db="EMBL/GenBank/DDBJ databases">
        <title>The complete genome of Spirochaeta thermophila DSM 6578.</title>
        <authorList>
            <consortium name="US DOE Joint Genome Institute (JGI-PGF)"/>
            <person name="Lucas S."/>
            <person name="Lapidus A."/>
            <person name="Bruce D."/>
            <person name="Goodwin L."/>
            <person name="Pitluck S."/>
            <person name="Peters L."/>
            <person name="Kyrpides N."/>
            <person name="Mavromatis K."/>
            <person name="Ivanova N."/>
            <person name="Mikailova N."/>
            <person name="Pagani I."/>
            <person name="Chertkov O."/>
            <person name="Detter J.C."/>
            <person name="Tapia R."/>
            <person name="Han C."/>
            <person name="Land M."/>
            <person name="Hauser L."/>
            <person name="Markowitz V."/>
            <person name="Cheng J.-F."/>
            <person name="Hugenholtz P."/>
            <person name="Woyke T."/>
            <person name="Wu D."/>
            <person name="Spring S."/>
            <person name="Merkhoffer B."/>
            <person name="Schneider S."/>
            <person name="Klenk H.-P."/>
            <person name="Eisen J.A."/>
        </authorList>
    </citation>
    <scope>NUCLEOTIDE SEQUENCE [LARGE SCALE GENOMIC DNA]</scope>
    <source>
        <strain evidence="3">ATCC 700085 / DSM 6578 / Z-1203</strain>
    </source>
</reference>
<dbReference type="STRING" id="869211.Spith_2165"/>
<protein>
    <submittedName>
        <fullName evidence="2">Uncharacterized protein</fullName>
    </submittedName>
</protein>
<name>G0GFM1_WINT7</name>
<feature type="transmembrane region" description="Helical" evidence="1">
    <location>
        <begin position="82"/>
        <end position="107"/>
    </location>
</feature>
<dbReference type="AlphaFoldDB" id="G0GFM1"/>
<evidence type="ECO:0000313" key="3">
    <source>
        <dbReference type="Proteomes" id="UP000007254"/>
    </source>
</evidence>
<gene>
    <name evidence="2" type="ordered locus">Spith_2165</name>
</gene>
<keyword evidence="1" id="KW-0472">Membrane</keyword>
<keyword evidence="1" id="KW-1133">Transmembrane helix</keyword>
<dbReference type="RefSeq" id="WP_014625731.1">
    <property type="nucleotide sequence ID" value="NC_017583.1"/>
</dbReference>
<evidence type="ECO:0000313" key="2">
    <source>
        <dbReference type="EMBL" id="AEJ62420.1"/>
    </source>
</evidence>
<proteinExistence type="predicted"/>
<organism evidence="2 3">
    <name type="scientific">Winmispira thermophila (strain ATCC 700085 / DSM 6578 / Z-1203)</name>
    <name type="common">Spirochaeta thermophila</name>
    <dbReference type="NCBI Taxonomy" id="869211"/>
    <lineage>
        <taxon>Bacteria</taxon>
        <taxon>Pseudomonadati</taxon>
        <taxon>Spirochaetota</taxon>
        <taxon>Spirochaetia</taxon>
        <taxon>Winmispirales</taxon>
        <taxon>Winmispiraceae</taxon>
        <taxon>Winmispira</taxon>
    </lineage>
</organism>
<accession>G0GFM1</accession>